<feature type="signal peptide" evidence="1">
    <location>
        <begin position="1"/>
        <end position="28"/>
    </location>
</feature>
<dbReference type="EMBL" id="VUYU01000006">
    <property type="protein sequence ID" value="NHZ34158.1"/>
    <property type="molecule type" value="Genomic_DNA"/>
</dbReference>
<feature type="chain" id="PRO_5046796224" evidence="1">
    <location>
        <begin position="29"/>
        <end position="285"/>
    </location>
</feature>
<dbReference type="RefSeq" id="WP_167224417.1">
    <property type="nucleotide sequence ID" value="NZ_VUYU01000006.1"/>
</dbReference>
<comment type="caution">
    <text evidence="2">The sequence shown here is derived from an EMBL/GenBank/DDBJ whole genome shotgun (WGS) entry which is preliminary data.</text>
</comment>
<dbReference type="Proteomes" id="UP000785613">
    <property type="component" value="Unassembled WGS sequence"/>
</dbReference>
<proteinExistence type="predicted"/>
<gene>
    <name evidence="2" type="ORF">F0185_11235</name>
</gene>
<accession>A0ABX0LN94</accession>
<sequence>MHTRVAAIWRLLAQACLATVMLTQVAQAAPASKASLRAYFEAAGMAHQMSTSMQALAQAQEDEWQAESDPLRKAAQKGVLDDFNARMRTRMVWSKVEPLAIASYQAHLSEGEVKALIAHARTPAGQVRYRKLNPAMIRQLPAVQKYLLTTFARIAGNPAPAAPAAALPPAAPEQALLLTYLRGVPGEKEAFEDDMAALEDLMGLSIDAGDDAAGEALLARTLADMKTQLSFDNVTLLKARLLGGVLTADEIALLIDDNRHPQRGEQLRKLRKAERKFQQRLMNSM</sequence>
<organism evidence="2 3">
    <name type="scientific">Massilia rubra</name>
    <dbReference type="NCBI Taxonomy" id="2607910"/>
    <lineage>
        <taxon>Bacteria</taxon>
        <taxon>Pseudomonadati</taxon>
        <taxon>Pseudomonadota</taxon>
        <taxon>Betaproteobacteria</taxon>
        <taxon>Burkholderiales</taxon>
        <taxon>Oxalobacteraceae</taxon>
        <taxon>Telluria group</taxon>
        <taxon>Massilia</taxon>
    </lineage>
</organism>
<evidence type="ECO:0000313" key="3">
    <source>
        <dbReference type="Proteomes" id="UP000785613"/>
    </source>
</evidence>
<keyword evidence="1" id="KW-0732">Signal</keyword>
<protein>
    <submittedName>
        <fullName evidence="2">DUF2059 domain-containing protein</fullName>
    </submittedName>
</protein>
<evidence type="ECO:0000313" key="2">
    <source>
        <dbReference type="EMBL" id="NHZ34158.1"/>
    </source>
</evidence>
<keyword evidence="3" id="KW-1185">Reference proteome</keyword>
<evidence type="ECO:0000256" key="1">
    <source>
        <dbReference type="SAM" id="SignalP"/>
    </source>
</evidence>
<reference evidence="2 3" key="1">
    <citation type="submission" date="2019-09" db="EMBL/GenBank/DDBJ databases">
        <title>Taxonomy of Antarctic Massilia spp.: description of Massilia rubra sp. nov., Massilia aquatica sp. nov., Massilia mucilaginosa sp. nov., Massilia frigida sp. nov. isolated from streams, lakes and regoliths.</title>
        <authorList>
            <person name="Holochova P."/>
            <person name="Sedlacek I."/>
            <person name="Kralova S."/>
            <person name="Maslanova I."/>
            <person name="Busse H.-J."/>
            <person name="Stankova E."/>
            <person name="Vrbovska V."/>
            <person name="Kovarovic V."/>
            <person name="Bartak M."/>
            <person name="Svec P."/>
            <person name="Pantucek R."/>
        </authorList>
    </citation>
    <scope>NUCLEOTIDE SEQUENCE [LARGE SCALE GENOMIC DNA]</scope>
    <source>
        <strain evidence="2 3">CCM 8692</strain>
    </source>
</reference>
<name>A0ABX0LN94_9BURK</name>